<dbReference type="Pfam" id="PF13517">
    <property type="entry name" value="FG-GAP_3"/>
    <property type="match status" value="1"/>
</dbReference>
<dbReference type="RefSeq" id="WP_219533141.1">
    <property type="nucleotide sequence ID" value="NZ_JAHKRM010000016.1"/>
</dbReference>
<evidence type="ECO:0000313" key="4">
    <source>
        <dbReference type="Proteomes" id="UP001597097"/>
    </source>
</evidence>
<name>A0ABW4G947_9ACTN</name>
<gene>
    <name evidence="3" type="ORF">ACFSJ0_19635</name>
</gene>
<feature type="region of interest" description="Disordered" evidence="2">
    <location>
        <begin position="299"/>
        <end position="320"/>
    </location>
</feature>
<dbReference type="InterPro" id="IPR013517">
    <property type="entry name" value="FG-GAP"/>
</dbReference>
<reference evidence="4" key="1">
    <citation type="journal article" date="2019" name="Int. J. Syst. Evol. Microbiol.">
        <title>The Global Catalogue of Microorganisms (GCM) 10K type strain sequencing project: providing services to taxonomists for standard genome sequencing and annotation.</title>
        <authorList>
            <consortium name="The Broad Institute Genomics Platform"/>
            <consortium name="The Broad Institute Genome Sequencing Center for Infectious Disease"/>
            <person name="Wu L."/>
            <person name="Ma J."/>
        </authorList>
    </citation>
    <scope>NUCLEOTIDE SEQUENCE [LARGE SCALE GENOMIC DNA]</scope>
    <source>
        <strain evidence="4">CGMCC 1.15399</strain>
    </source>
</reference>
<dbReference type="EMBL" id="JBHUCM010000016">
    <property type="protein sequence ID" value="MFD1539279.1"/>
    <property type="molecule type" value="Genomic_DNA"/>
</dbReference>
<keyword evidence="4" id="KW-1185">Reference proteome</keyword>
<organism evidence="3 4">
    <name type="scientific">Nonomuraea guangzhouensis</name>
    <dbReference type="NCBI Taxonomy" id="1291555"/>
    <lineage>
        <taxon>Bacteria</taxon>
        <taxon>Bacillati</taxon>
        <taxon>Actinomycetota</taxon>
        <taxon>Actinomycetes</taxon>
        <taxon>Streptosporangiales</taxon>
        <taxon>Streptosporangiaceae</taxon>
        <taxon>Nonomuraea</taxon>
    </lineage>
</organism>
<evidence type="ECO:0000313" key="3">
    <source>
        <dbReference type="EMBL" id="MFD1539279.1"/>
    </source>
</evidence>
<protein>
    <submittedName>
        <fullName evidence="3">VCBS repeat-containing protein</fullName>
    </submittedName>
</protein>
<dbReference type="PROSITE" id="PS51470">
    <property type="entry name" value="FG_GAP"/>
    <property type="match status" value="2"/>
</dbReference>
<keyword evidence="1" id="KW-0378">Hydrolase</keyword>
<proteinExistence type="predicted"/>
<dbReference type="InterPro" id="IPR013519">
    <property type="entry name" value="Int_alpha_beta-p"/>
</dbReference>
<feature type="region of interest" description="Disordered" evidence="2">
    <location>
        <begin position="372"/>
        <end position="416"/>
    </location>
</feature>
<sequence>MWAVASAVICASLVLAPHGGGTVDFNGDGYEDYAISAPSGTVGHTLKAGYIAILYGAASGVDPARRRILHLDSANVPNDPVAADAFGARTAAGDFNADGYTDLAVSSYNPFDLDRRFVTLLWGGKDGLALGTPLIDPPRPGVAPDLVDRAEGRELAAGDFDGDGSADLAATGERGTVNIFHGPFRRDGSAARKVTLGGSYEDPKRLVAGDLTGDGKDDLVTMHAWEERAEPSLFWKGGPQGLAGRPARLDAATTATVGDIDGDHYGDLVMRVAPGGFVDTLKSDKGTIKILYGSADGPGRRTRTLTQDSPGVPGTGERGDQFGFDLAAGDVDGDGYADLAAGLPGKAGGGAVLLFRGGRDGPAGARLFTQASPGVPGTAEDGDRFGASVSLRDPNGDGKADLGVGAPGESGTAKGTGAAWVLPGSTGGLTTDGARSFDPAALQASDTGSHLGMWSAK</sequence>
<evidence type="ECO:0000256" key="1">
    <source>
        <dbReference type="ARBA" id="ARBA00022801"/>
    </source>
</evidence>
<dbReference type="PANTHER" id="PTHR23221">
    <property type="entry name" value="GLYCOSYLPHOSPHATIDYLINOSITOL PHOSPHOLIPASE D"/>
    <property type="match status" value="1"/>
</dbReference>
<dbReference type="Proteomes" id="UP001597097">
    <property type="component" value="Unassembled WGS sequence"/>
</dbReference>
<evidence type="ECO:0000256" key="2">
    <source>
        <dbReference type="SAM" id="MobiDB-lite"/>
    </source>
</evidence>
<comment type="caution">
    <text evidence="3">The sequence shown here is derived from an EMBL/GenBank/DDBJ whole genome shotgun (WGS) entry which is preliminary data.</text>
</comment>
<accession>A0ABW4G947</accession>
<dbReference type="PANTHER" id="PTHR23221:SF7">
    <property type="entry name" value="PHOSPHATIDYLINOSITOL-GLYCAN-SPECIFIC PHOSPHOLIPASE D"/>
    <property type="match status" value="1"/>
</dbReference>
<dbReference type="Pfam" id="PF01839">
    <property type="entry name" value="FG-GAP"/>
    <property type="match status" value="3"/>
</dbReference>
<dbReference type="SMART" id="SM00191">
    <property type="entry name" value="Int_alpha"/>
    <property type="match status" value="6"/>
</dbReference>